<dbReference type="GO" id="GO:0005524">
    <property type="term" value="F:ATP binding"/>
    <property type="evidence" value="ECO:0007669"/>
    <property type="project" value="UniProtKB-UniRule"/>
</dbReference>
<keyword evidence="5 10" id="KW-0819">tRNA processing</keyword>
<dbReference type="InterPro" id="IPR027417">
    <property type="entry name" value="P-loop_NTPase"/>
</dbReference>
<dbReference type="PANTHER" id="PTHR11088">
    <property type="entry name" value="TRNA DIMETHYLALLYLTRANSFERASE"/>
    <property type="match status" value="1"/>
</dbReference>
<name>A0A8E2I6W9_9BACI</name>
<evidence type="ECO:0000313" key="15">
    <source>
        <dbReference type="Proteomes" id="UP000189761"/>
    </source>
</evidence>
<proteinExistence type="inferred from homology"/>
<evidence type="ECO:0000256" key="11">
    <source>
        <dbReference type="RuleBase" id="RU003783"/>
    </source>
</evidence>
<evidence type="ECO:0000256" key="3">
    <source>
        <dbReference type="ARBA" id="ARBA00005842"/>
    </source>
</evidence>
<evidence type="ECO:0000256" key="4">
    <source>
        <dbReference type="ARBA" id="ARBA00022679"/>
    </source>
</evidence>
<evidence type="ECO:0000256" key="5">
    <source>
        <dbReference type="ARBA" id="ARBA00022694"/>
    </source>
</evidence>
<evidence type="ECO:0000256" key="8">
    <source>
        <dbReference type="ARBA" id="ARBA00022842"/>
    </source>
</evidence>
<evidence type="ECO:0000256" key="1">
    <source>
        <dbReference type="ARBA" id="ARBA00001946"/>
    </source>
</evidence>
<dbReference type="HAMAP" id="MF_00185">
    <property type="entry name" value="IPP_trans"/>
    <property type="match status" value="1"/>
</dbReference>
<gene>
    <name evidence="10" type="primary">miaA</name>
    <name evidence="14" type="ORF">BWZ43_23435</name>
</gene>
<feature type="binding site" evidence="10">
    <location>
        <begin position="26"/>
        <end position="33"/>
    </location>
    <ligand>
        <name>ATP</name>
        <dbReference type="ChEBI" id="CHEBI:30616"/>
    </ligand>
</feature>
<comment type="subunit">
    <text evidence="10">Monomer.</text>
</comment>
<accession>A0A8E2I6W9</accession>
<dbReference type="EMBL" id="MTLA01000402">
    <property type="protein sequence ID" value="OOP65968.1"/>
    <property type="molecule type" value="Genomic_DNA"/>
</dbReference>
<evidence type="ECO:0000256" key="10">
    <source>
        <dbReference type="HAMAP-Rule" id="MF_00185"/>
    </source>
</evidence>
<dbReference type="InterPro" id="IPR018022">
    <property type="entry name" value="IPT"/>
</dbReference>
<dbReference type="RefSeq" id="WP_058006549.1">
    <property type="nucleotide sequence ID" value="NZ_CP065424.1"/>
</dbReference>
<dbReference type="FunFam" id="1.10.20.140:FF:000001">
    <property type="entry name" value="tRNA dimethylallyltransferase"/>
    <property type="match status" value="1"/>
</dbReference>
<comment type="function">
    <text evidence="2 10 12">Catalyzes the transfer of a dimethylallyl group onto the adenine at position 37 in tRNAs that read codons beginning with uridine, leading to the formation of N6-(dimethylallyl)adenosine (i(6)A).</text>
</comment>
<feature type="region of interest" description="Interaction with substrate tRNA" evidence="10">
    <location>
        <begin position="51"/>
        <end position="54"/>
    </location>
</feature>
<dbReference type="PANTHER" id="PTHR11088:SF60">
    <property type="entry name" value="TRNA DIMETHYLALLYLTRANSFERASE"/>
    <property type="match status" value="1"/>
</dbReference>
<keyword evidence="8 10" id="KW-0460">Magnesium</keyword>
<comment type="caution">
    <text evidence="14">The sequence shown here is derived from an EMBL/GenBank/DDBJ whole genome shotgun (WGS) entry which is preliminary data.</text>
</comment>
<protein>
    <recommendedName>
        <fullName evidence="10">tRNA dimethylallyltransferase</fullName>
        <ecNumber evidence="10">2.5.1.75</ecNumber>
    </recommendedName>
    <alternativeName>
        <fullName evidence="10">Dimethylallyl diphosphate:tRNA dimethylallyltransferase</fullName>
        <shortName evidence="10">DMAPP:tRNA dimethylallyltransferase</shortName>
        <shortName evidence="10">DMATase</shortName>
    </alternativeName>
    <alternativeName>
        <fullName evidence="10">Isopentenyl-diphosphate:tRNA isopentenyltransferase</fullName>
        <shortName evidence="10">IPP transferase</shortName>
        <shortName evidence="10">IPPT</shortName>
        <shortName evidence="10">IPTase</shortName>
    </alternativeName>
</protein>
<reference evidence="14 15" key="1">
    <citation type="submission" date="2017-01" db="EMBL/GenBank/DDBJ databases">
        <title>Draft genome sequence of Bacillus oleronius.</title>
        <authorList>
            <person name="Allam M."/>
        </authorList>
    </citation>
    <scope>NUCLEOTIDE SEQUENCE [LARGE SCALE GENOMIC DNA]</scope>
    <source>
        <strain evidence="14 15">DSM 9356</strain>
    </source>
</reference>
<dbReference type="AlphaFoldDB" id="A0A8E2I6W9"/>
<feature type="binding site" evidence="10">
    <location>
        <begin position="28"/>
        <end position="33"/>
    </location>
    <ligand>
        <name>substrate</name>
    </ligand>
</feature>
<dbReference type="Gene3D" id="3.40.50.300">
    <property type="entry name" value="P-loop containing nucleotide triphosphate hydrolases"/>
    <property type="match status" value="1"/>
</dbReference>
<evidence type="ECO:0000256" key="12">
    <source>
        <dbReference type="RuleBase" id="RU003784"/>
    </source>
</evidence>
<comment type="caution">
    <text evidence="10">Lacks conserved residue(s) required for the propagation of feature annotation.</text>
</comment>
<evidence type="ECO:0000256" key="7">
    <source>
        <dbReference type="ARBA" id="ARBA00022840"/>
    </source>
</evidence>
<dbReference type="SUPFAM" id="SSF52540">
    <property type="entry name" value="P-loop containing nucleoside triphosphate hydrolases"/>
    <property type="match status" value="2"/>
</dbReference>
<dbReference type="Pfam" id="PF01715">
    <property type="entry name" value="IPPT"/>
    <property type="match status" value="1"/>
</dbReference>
<organism evidence="14 15">
    <name type="scientific">Heyndrickxia oleronia</name>
    <dbReference type="NCBI Taxonomy" id="38875"/>
    <lineage>
        <taxon>Bacteria</taxon>
        <taxon>Bacillati</taxon>
        <taxon>Bacillota</taxon>
        <taxon>Bacilli</taxon>
        <taxon>Bacillales</taxon>
        <taxon>Bacillaceae</taxon>
        <taxon>Heyndrickxia</taxon>
    </lineage>
</organism>
<dbReference type="EC" id="2.5.1.75" evidence="10"/>
<evidence type="ECO:0000256" key="13">
    <source>
        <dbReference type="RuleBase" id="RU003785"/>
    </source>
</evidence>
<feature type="site" description="Interaction with substrate tRNA" evidence="10">
    <location>
        <position position="140"/>
    </location>
</feature>
<sequence>MVRLRYLRNEAVKILSDKKKLIVLIGPTAVGKTELSIRLAKEFNGEIISGDSMQIYKGMDIGTAKIKDEEMDGISHHLIDIKEPDEPFSVAEFQDIVRKTIDEIHERNRVPMIVGGTGLYIQSVIYDYQFSEAPSNESIRQKYEKLALTKGNLYVYQMLKEIDPESASNIHPNNIRRVIRALEIFECTGKTATEYHKQQVPNLLYDVALIGLTMEREQLYNRINRRVDMMIDQGLIEEVKNLYDHHIRNVQSIQAIGYKELYEYFDGNVSLEEAIETLKQNSRRYAKRQLTWFRNKLNVTWFDMTNEMDRHKKNIEISKFVAGKLQLKSNY</sequence>
<comment type="similarity">
    <text evidence="3 10 13">Belongs to the IPP transferase family.</text>
</comment>
<keyword evidence="4 10" id="KW-0808">Transferase</keyword>
<dbReference type="Proteomes" id="UP000189761">
    <property type="component" value="Unassembled WGS sequence"/>
</dbReference>
<dbReference type="GO" id="GO:0052381">
    <property type="term" value="F:tRNA dimethylallyltransferase activity"/>
    <property type="evidence" value="ECO:0007669"/>
    <property type="project" value="UniProtKB-UniRule"/>
</dbReference>
<evidence type="ECO:0000256" key="2">
    <source>
        <dbReference type="ARBA" id="ARBA00003213"/>
    </source>
</evidence>
<comment type="catalytic activity">
    <reaction evidence="9 10 11">
        <text>adenosine(37) in tRNA + dimethylallyl diphosphate = N(6)-dimethylallyladenosine(37) in tRNA + diphosphate</text>
        <dbReference type="Rhea" id="RHEA:26482"/>
        <dbReference type="Rhea" id="RHEA-COMP:10162"/>
        <dbReference type="Rhea" id="RHEA-COMP:10375"/>
        <dbReference type="ChEBI" id="CHEBI:33019"/>
        <dbReference type="ChEBI" id="CHEBI:57623"/>
        <dbReference type="ChEBI" id="CHEBI:74411"/>
        <dbReference type="ChEBI" id="CHEBI:74415"/>
        <dbReference type="EC" id="2.5.1.75"/>
    </reaction>
</comment>
<dbReference type="Gene3D" id="1.10.20.140">
    <property type="match status" value="1"/>
</dbReference>
<evidence type="ECO:0000256" key="9">
    <source>
        <dbReference type="ARBA" id="ARBA00049563"/>
    </source>
</evidence>
<evidence type="ECO:0000313" key="14">
    <source>
        <dbReference type="EMBL" id="OOP65968.1"/>
    </source>
</evidence>
<keyword evidence="6 10" id="KW-0547">Nucleotide-binding</keyword>
<dbReference type="NCBIfam" id="TIGR00174">
    <property type="entry name" value="miaA"/>
    <property type="match status" value="1"/>
</dbReference>
<dbReference type="GO" id="GO:0006400">
    <property type="term" value="P:tRNA modification"/>
    <property type="evidence" value="ECO:0007669"/>
    <property type="project" value="TreeGrafter"/>
</dbReference>
<feature type="site" description="Interaction with substrate tRNA" evidence="10">
    <location>
        <position position="117"/>
    </location>
</feature>
<keyword evidence="7 10" id="KW-0067">ATP-binding</keyword>
<dbReference type="InterPro" id="IPR039657">
    <property type="entry name" value="Dimethylallyltransferase"/>
</dbReference>
<keyword evidence="15" id="KW-1185">Reference proteome</keyword>
<comment type="cofactor">
    <cofactor evidence="1 10">
        <name>Mg(2+)</name>
        <dbReference type="ChEBI" id="CHEBI:18420"/>
    </cofactor>
</comment>
<evidence type="ECO:0000256" key="6">
    <source>
        <dbReference type="ARBA" id="ARBA00022741"/>
    </source>
</evidence>